<name>A0ACD1E2J1_9MICO</name>
<evidence type="ECO:0000313" key="2">
    <source>
        <dbReference type="Proteomes" id="UP000681794"/>
    </source>
</evidence>
<reference evidence="1" key="1">
    <citation type="submission" date="2021-06" db="EMBL/GenBank/DDBJ databases">
        <authorList>
            <person name="Ellington A.J."/>
            <person name="Bryan N.C."/>
            <person name="Christner B.C."/>
            <person name="Reisch C.R."/>
        </authorList>
    </citation>
    <scope>NUCLEOTIDE SEQUENCE</scope>
    <source>
        <strain evidence="1">L6-1</strain>
    </source>
</reference>
<proteinExistence type="predicted"/>
<accession>A0ACD1E2J1</accession>
<gene>
    <name evidence="1" type="ORF">KM842_13135</name>
</gene>
<dbReference type="EMBL" id="CP076544">
    <property type="protein sequence ID" value="QWS33177.1"/>
    <property type="molecule type" value="Genomic_DNA"/>
</dbReference>
<sequence length="59" mass="6190">MTGWPGPATPGSGLPARQLVALYEGLQLQSQLRDGSDLLAGWDRAVARMRAGWGAVALV</sequence>
<dbReference type="Proteomes" id="UP000681794">
    <property type="component" value="Chromosome"/>
</dbReference>
<evidence type="ECO:0000313" key="1">
    <source>
        <dbReference type="EMBL" id="QWS33177.1"/>
    </source>
</evidence>
<organism evidence="1 2">
    <name type="scientific">Curtobacterium aetherium</name>
    <dbReference type="NCBI Taxonomy" id="2841594"/>
    <lineage>
        <taxon>Bacteria</taxon>
        <taxon>Bacillati</taxon>
        <taxon>Actinomycetota</taxon>
        <taxon>Actinomycetes</taxon>
        <taxon>Micrococcales</taxon>
        <taxon>Microbacteriaceae</taxon>
        <taxon>Curtobacterium</taxon>
    </lineage>
</organism>
<keyword evidence="2" id="KW-1185">Reference proteome</keyword>
<protein>
    <submittedName>
        <fullName evidence="1">Uncharacterized protein</fullName>
    </submittedName>
</protein>